<evidence type="ECO:0000313" key="2">
    <source>
        <dbReference type="Proteomes" id="UP000017651"/>
    </source>
</evidence>
<accession>U5PX24</accession>
<name>U5PX24_9CAUD</name>
<sequence length="90" mass="10142">MQEINTTLEVDNWGSEVEPVESESCGRKWLRLENPDHVVDLGDEDGTLLIHTYTNVTHEGDDLEVIGYMSVYSPEAGQKIIDHIKEVMGL</sequence>
<reference evidence="1 2" key="1">
    <citation type="journal article" date="2013" name="Genome Announc.">
        <title>Complete Genome of Clavibacter michiganensis subsp. sepedonicusis Siphophage CN1A.</title>
        <authorList>
            <person name="Kongari R.R."/>
            <person name="Yao G.W."/>
            <person name="Chamakura K.R."/>
            <person name="Kuty Everett G.F."/>
        </authorList>
    </citation>
    <scope>NUCLEOTIDE SEQUENCE [LARGE SCALE GENOMIC DNA]</scope>
</reference>
<dbReference type="Proteomes" id="UP000017651">
    <property type="component" value="Segment"/>
</dbReference>
<gene>
    <name evidence="1" type="ORF">CN1A_23</name>
</gene>
<dbReference type="RefSeq" id="YP_009004235.1">
    <property type="nucleotide sequence ID" value="NC_023549.1"/>
</dbReference>
<keyword evidence="2" id="KW-1185">Reference proteome</keyword>
<dbReference type="EMBL" id="KF669650">
    <property type="protein sequence ID" value="AGY47132.1"/>
    <property type="molecule type" value="Genomic_DNA"/>
</dbReference>
<proteinExistence type="predicted"/>
<evidence type="ECO:0000313" key="1">
    <source>
        <dbReference type="EMBL" id="AGY47132.1"/>
    </source>
</evidence>
<dbReference type="KEGG" id="vg:18506543"/>
<dbReference type="GeneID" id="18506543"/>
<organism evidence="1 2">
    <name type="scientific">Clavibacter phage CN1A</name>
    <dbReference type="NCBI Taxonomy" id="1406793"/>
    <lineage>
        <taxon>Viruses</taxon>
        <taxon>Duplodnaviria</taxon>
        <taxon>Heunggongvirae</taxon>
        <taxon>Uroviricota</taxon>
        <taxon>Caudoviricetes</taxon>
        <taxon>Cinunavirus</taxon>
        <taxon>Cinunavirus CN1A</taxon>
    </lineage>
</organism>
<protein>
    <submittedName>
        <fullName evidence="1">Uncharacterized protein</fullName>
    </submittedName>
</protein>